<dbReference type="PROSITE" id="PS51257">
    <property type="entry name" value="PROKAR_LIPOPROTEIN"/>
    <property type="match status" value="1"/>
</dbReference>
<name>A0ABR9ZT04_9FIRM</name>
<evidence type="ECO:0000256" key="1">
    <source>
        <dbReference type="SAM" id="SignalP"/>
    </source>
</evidence>
<dbReference type="RefSeq" id="WP_194701250.1">
    <property type="nucleotide sequence ID" value="NZ_JADKNH010000004.1"/>
</dbReference>
<reference evidence="2 3" key="1">
    <citation type="submission" date="2020-11" db="EMBL/GenBank/DDBJ databases">
        <title>Fusibacter basophilias sp. nov.</title>
        <authorList>
            <person name="Qiu D."/>
        </authorList>
    </citation>
    <scope>NUCLEOTIDE SEQUENCE [LARGE SCALE GENOMIC DNA]</scope>
    <source>
        <strain evidence="2 3">Q10-2</strain>
    </source>
</reference>
<dbReference type="Proteomes" id="UP000614200">
    <property type="component" value="Unassembled WGS sequence"/>
</dbReference>
<feature type="signal peptide" evidence="1">
    <location>
        <begin position="1"/>
        <end position="22"/>
    </location>
</feature>
<keyword evidence="1" id="KW-0732">Signal</keyword>
<feature type="chain" id="PRO_5046308188" evidence="1">
    <location>
        <begin position="23"/>
        <end position="90"/>
    </location>
</feature>
<organism evidence="2 3">
    <name type="scientific">Fusibacter ferrireducens</name>
    <dbReference type="NCBI Taxonomy" id="2785058"/>
    <lineage>
        <taxon>Bacteria</taxon>
        <taxon>Bacillati</taxon>
        <taxon>Bacillota</taxon>
        <taxon>Clostridia</taxon>
        <taxon>Eubacteriales</taxon>
        <taxon>Eubacteriales Family XII. Incertae Sedis</taxon>
        <taxon>Fusibacter</taxon>
    </lineage>
</organism>
<sequence>MKKITRNILYSLLLLVLIGCQSDDTDENAKPEFLYNVDKSIDLFVYEKMAYVNAKDVDWVIELALEKGTLIGTIKNTGATSNFSDWDATV</sequence>
<proteinExistence type="predicted"/>
<accession>A0ABR9ZT04</accession>
<keyword evidence="3" id="KW-1185">Reference proteome</keyword>
<evidence type="ECO:0000313" key="3">
    <source>
        <dbReference type="Proteomes" id="UP000614200"/>
    </source>
</evidence>
<gene>
    <name evidence="2" type="ORF">ISU02_07780</name>
</gene>
<comment type="caution">
    <text evidence="2">The sequence shown here is derived from an EMBL/GenBank/DDBJ whole genome shotgun (WGS) entry which is preliminary data.</text>
</comment>
<protein>
    <submittedName>
        <fullName evidence="2">Uncharacterized protein</fullName>
    </submittedName>
</protein>
<dbReference type="EMBL" id="JADKNH010000004">
    <property type="protein sequence ID" value="MBF4693015.1"/>
    <property type="molecule type" value="Genomic_DNA"/>
</dbReference>
<evidence type="ECO:0000313" key="2">
    <source>
        <dbReference type="EMBL" id="MBF4693015.1"/>
    </source>
</evidence>